<name>A0A3S3QZW3_9FLAO</name>
<accession>A0A3S3QZW3</accession>
<protein>
    <submittedName>
        <fullName evidence="1">Uncharacterized protein</fullName>
    </submittedName>
</protein>
<reference evidence="1 2" key="1">
    <citation type="submission" date="2019-01" db="EMBL/GenBank/DDBJ databases">
        <title>Flavobacterium sp. nov.,isolated from freshwater.</title>
        <authorList>
            <person name="Zhang R."/>
            <person name="Du Z.-J."/>
        </authorList>
    </citation>
    <scope>NUCLEOTIDE SEQUENCE [LARGE SCALE GENOMIC DNA]</scope>
    <source>
        <strain evidence="1 2">1E403</strain>
    </source>
</reference>
<proteinExistence type="predicted"/>
<dbReference type="OrthoDB" id="1435645at2"/>
<evidence type="ECO:0000313" key="1">
    <source>
        <dbReference type="EMBL" id="RWW99994.1"/>
    </source>
</evidence>
<organism evidence="1 2">
    <name type="scientific">Flavobacterium cerinum</name>
    <dbReference type="NCBI Taxonomy" id="2502784"/>
    <lineage>
        <taxon>Bacteria</taxon>
        <taxon>Pseudomonadati</taxon>
        <taxon>Bacteroidota</taxon>
        <taxon>Flavobacteriia</taxon>
        <taxon>Flavobacteriales</taxon>
        <taxon>Flavobacteriaceae</taxon>
        <taxon>Flavobacterium</taxon>
    </lineage>
</organism>
<dbReference type="Proteomes" id="UP000287527">
    <property type="component" value="Unassembled WGS sequence"/>
</dbReference>
<comment type="caution">
    <text evidence="1">The sequence shown here is derived from an EMBL/GenBank/DDBJ whole genome shotgun (WGS) entry which is preliminary data.</text>
</comment>
<dbReference type="AlphaFoldDB" id="A0A3S3QZW3"/>
<keyword evidence="2" id="KW-1185">Reference proteome</keyword>
<dbReference type="EMBL" id="SBII01000007">
    <property type="protein sequence ID" value="RWW99994.1"/>
    <property type="molecule type" value="Genomic_DNA"/>
</dbReference>
<evidence type="ECO:0000313" key="2">
    <source>
        <dbReference type="Proteomes" id="UP000287527"/>
    </source>
</evidence>
<gene>
    <name evidence="1" type="ORF">EPI11_10650</name>
</gene>
<dbReference type="RefSeq" id="WP_128389952.1">
    <property type="nucleotide sequence ID" value="NZ_SBII01000007.1"/>
</dbReference>
<sequence length="117" mass="13413">MPLSLGLRDEENERINNVLNKLMELTFVPDGWLANDAESLLTQLGLSTESLEKMTDSELKEHVTKMHFDWANMERLADMLAVNPAFKEKALSLYSFIQTESKIFSFDIFNKINALSK</sequence>